<proteinExistence type="predicted"/>
<name>A0AAD8W733_LOLMU</name>
<dbReference type="AlphaFoldDB" id="A0AAD8W733"/>
<comment type="caution">
    <text evidence="4">The sequence shown here is derived from an EMBL/GenBank/DDBJ whole genome shotgun (WGS) entry which is preliminary data.</text>
</comment>
<feature type="compositionally biased region" description="Low complexity" evidence="1">
    <location>
        <begin position="27"/>
        <end position="36"/>
    </location>
</feature>
<evidence type="ECO:0008006" key="6">
    <source>
        <dbReference type="Google" id="ProtNLM"/>
    </source>
</evidence>
<reference evidence="4" key="1">
    <citation type="submission" date="2023-07" db="EMBL/GenBank/DDBJ databases">
        <title>A chromosome-level genome assembly of Lolium multiflorum.</title>
        <authorList>
            <person name="Chen Y."/>
            <person name="Copetti D."/>
            <person name="Kolliker R."/>
            <person name="Studer B."/>
        </authorList>
    </citation>
    <scope>NUCLEOTIDE SEQUENCE</scope>
    <source>
        <strain evidence="4">02402/16</strain>
        <tissue evidence="4">Leaf</tissue>
    </source>
</reference>
<sequence length="279" mass="31218">MIGGEAGGGKEGDGIQVNQEQTPVEQGASSSTAAGARSGGIDDLFDQLDLGDEDFDEFVIAEEDPVIADSTRWLAIGRICCEKSFSHEAFFQQMQFVWNPTREIKIRDVGENLFVIQCFCLGDWEKVTERGPWLFRDWALLLAPYDGFSDPSRVELEFMPVWLQVHKIPEGYRKLEIVKPLIARSAGEVITVEMTPTGSFKGDFVRARVKHDVRKPLTRSLSIARGGKRCLFDVKYEKLGMICNACGLIGHVYKECGTGVFEEKELKFGDWIHANSTGR</sequence>
<dbReference type="InterPro" id="IPR040256">
    <property type="entry name" value="At4g02000-like"/>
</dbReference>
<evidence type="ECO:0000313" key="4">
    <source>
        <dbReference type="EMBL" id="KAK1644450.1"/>
    </source>
</evidence>
<protein>
    <recommendedName>
        <fullName evidence="6">CCHC-type domain-containing protein</fullName>
    </recommendedName>
</protein>
<evidence type="ECO:0000259" key="2">
    <source>
        <dbReference type="Pfam" id="PF14111"/>
    </source>
</evidence>
<dbReference type="PANTHER" id="PTHR31286:SF167">
    <property type="entry name" value="OS09G0268800 PROTEIN"/>
    <property type="match status" value="1"/>
</dbReference>
<keyword evidence="5" id="KW-1185">Reference proteome</keyword>
<dbReference type="PANTHER" id="PTHR31286">
    <property type="entry name" value="GLYCINE-RICH CELL WALL STRUCTURAL PROTEIN 1.8-LIKE"/>
    <property type="match status" value="1"/>
</dbReference>
<dbReference type="InterPro" id="IPR025558">
    <property type="entry name" value="DUF4283"/>
</dbReference>
<evidence type="ECO:0000313" key="5">
    <source>
        <dbReference type="Proteomes" id="UP001231189"/>
    </source>
</evidence>
<evidence type="ECO:0000256" key="1">
    <source>
        <dbReference type="SAM" id="MobiDB-lite"/>
    </source>
</evidence>
<dbReference type="InterPro" id="IPR025836">
    <property type="entry name" value="Zn_knuckle_CX2CX4HX4C"/>
</dbReference>
<feature type="region of interest" description="Disordered" evidence="1">
    <location>
        <begin position="1"/>
        <end position="39"/>
    </location>
</feature>
<feature type="domain" description="DUF4283" evidence="2">
    <location>
        <begin position="82"/>
        <end position="151"/>
    </location>
</feature>
<evidence type="ECO:0000259" key="3">
    <source>
        <dbReference type="Pfam" id="PF14392"/>
    </source>
</evidence>
<dbReference type="Proteomes" id="UP001231189">
    <property type="component" value="Unassembled WGS sequence"/>
</dbReference>
<feature type="domain" description="Zinc knuckle CX2CX4HX4C" evidence="3">
    <location>
        <begin position="212"/>
        <end position="256"/>
    </location>
</feature>
<accession>A0AAD8W733</accession>
<dbReference type="EMBL" id="JAUUTY010000004">
    <property type="protein sequence ID" value="KAK1644450.1"/>
    <property type="molecule type" value="Genomic_DNA"/>
</dbReference>
<gene>
    <name evidence="4" type="ORF">QYE76_062255</name>
</gene>
<dbReference type="Pfam" id="PF14392">
    <property type="entry name" value="zf-CCHC_4"/>
    <property type="match status" value="1"/>
</dbReference>
<organism evidence="4 5">
    <name type="scientific">Lolium multiflorum</name>
    <name type="common">Italian ryegrass</name>
    <name type="synonym">Lolium perenne subsp. multiflorum</name>
    <dbReference type="NCBI Taxonomy" id="4521"/>
    <lineage>
        <taxon>Eukaryota</taxon>
        <taxon>Viridiplantae</taxon>
        <taxon>Streptophyta</taxon>
        <taxon>Embryophyta</taxon>
        <taxon>Tracheophyta</taxon>
        <taxon>Spermatophyta</taxon>
        <taxon>Magnoliopsida</taxon>
        <taxon>Liliopsida</taxon>
        <taxon>Poales</taxon>
        <taxon>Poaceae</taxon>
        <taxon>BOP clade</taxon>
        <taxon>Pooideae</taxon>
        <taxon>Poodae</taxon>
        <taxon>Poeae</taxon>
        <taxon>Poeae Chloroplast Group 2 (Poeae type)</taxon>
        <taxon>Loliodinae</taxon>
        <taxon>Loliinae</taxon>
        <taxon>Lolium</taxon>
    </lineage>
</organism>
<dbReference type="Pfam" id="PF14111">
    <property type="entry name" value="DUF4283"/>
    <property type="match status" value="1"/>
</dbReference>